<feature type="domain" description="Branched-chain alpha-ketoacid dehydrogenase kinase/Pyruvate dehydrogenase kinase N-terminal" evidence="8">
    <location>
        <begin position="2"/>
        <end position="148"/>
    </location>
</feature>
<dbReference type="AlphaFoldDB" id="A0A5C3QJ31"/>
<proteinExistence type="inferred from homology"/>
<dbReference type="InterPro" id="IPR036784">
    <property type="entry name" value="AK/P_DHK_N_sf"/>
</dbReference>
<dbReference type="SUPFAM" id="SSF55874">
    <property type="entry name" value="ATPase domain of HSP90 chaperone/DNA topoisomerase II/histidine kinase"/>
    <property type="match status" value="2"/>
</dbReference>
<dbReference type="GO" id="GO:0010906">
    <property type="term" value="P:regulation of glucose metabolic process"/>
    <property type="evidence" value="ECO:0007669"/>
    <property type="project" value="TreeGrafter"/>
</dbReference>
<protein>
    <recommendedName>
        <fullName evidence="7">Protein-serine/threonine kinase</fullName>
        <ecNumber evidence="7">2.7.11.-</ecNumber>
    </recommendedName>
</protein>
<dbReference type="Gene3D" id="1.20.140.20">
    <property type="entry name" value="Alpha-ketoacid/pyruvate dehydrogenase kinase, N-terminal domain"/>
    <property type="match status" value="1"/>
</dbReference>
<keyword evidence="3 7" id="KW-0547">Nucleotide-binding</keyword>
<dbReference type="EC" id="2.7.11.-" evidence="7"/>
<evidence type="ECO:0000256" key="4">
    <source>
        <dbReference type="ARBA" id="ARBA00022777"/>
    </source>
</evidence>
<dbReference type="InterPro" id="IPR036890">
    <property type="entry name" value="HATPase_C_sf"/>
</dbReference>
<dbReference type="STRING" id="1884261.A0A5C3QJ31"/>
<dbReference type="Gene3D" id="3.30.565.10">
    <property type="entry name" value="Histidine kinase-like ATPase, C-terminal domain"/>
    <property type="match status" value="1"/>
</dbReference>
<dbReference type="InterPro" id="IPR039028">
    <property type="entry name" value="BCKD/PDK"/>
</dbReference>
<comment type="similarity">
    <text evidence="1 7">Belongs to the PDK/BCKDK protein kinase family.</text>
</comment>
<name>A0A5C3QJ31_9AGAR</name>
<evidence type="ECO:0000313" key="10">
    <source>
        <dbReference type="Proteomes" id="UP000305067"/>
    </source>
</evidence>
<dbReference type="OrthoDB" id="3264224at2759"/>
<reference evidence="9 10" key="1">
    <citation type="journal article" date="2019" name="Nat. Ecol. Evol.">
        <title>Megaphylogeny resolves global patterns of mushroom evolution.</title>
        <authorList>
            <person name="Varga T."/>
            <person name="Krizsan K."/>
            <person name="Foldi C."/>
            <person name="Dima B."/>
            <person name="Sanchez-Garcia M."/>
            <person name="Sanchez-Ramirez S."/>
            <person name="Szollosi G.J."/>
            <person name="Szarkandi J.G."/>
            <person name="Papp V."/>
            <person name="Albert L."/>
            <person name="Andreopoulos W."/>
            <person name="Angelini C."/>
            <person name="Antonin V."/>
            <person name="Barry K.W."/>
            <person name="Bougher N.L."/>
            <person name="Buchanan P."/>
            <person name="Buyck B."/>
            <person name="Bense V."/>
            <person name="Catcheside P."/>
            <person name="Chovatia M."/>
            <person name="Cooper J."/>
            <person name="Damon W."/>
            <person name="Desjardin D."/>
            <person name="Finy P."/>
            <person name="Geml J."/>
            <person name="Haridas S."/>
            <person name="Hughes K."/>
            <person name="Justo A."/>
            <person name="Karasinski D."/>
            <person name="Kautmanova I."/>
            <person name="Kiss B."/>
            <person name="Kocsube S."/>
            <person name="Kotiranta H."/>
            <person name="LaButti K.M."/>
            <person name="Lechner B.E."/>
            <person name="Liimatainen K."/>
            <person name="Lipzen A."/>
            <person name="Lukacs Z."/>
            <person name="Mihaltcheva S."/>
            <person name="Morgado L.N."/>
            <person name="Niskanen T."/>
            <person name="Noordeloos M.E."/>
            <person name="Ohm R.A."/>
            <person name="Ortiz-Santana B."/>
            <person name="Ovrebo C."/>
            <person name="Racz N."/>
            <person name="Riley R."/>
            <person name="Savchenko A."/>
            <person name="Shiryaev A."/>
            <person name="Soop K."/>
            <person name="Spirin V."/>
            <person name="Szebenyi C."/>
            <person name="Tomsovsky M."/>
            <person name="Tulloss R.E."/>
            <person name="Uehling J."/>
            <person name="Grigoriev I.V."/>
            <person name="Vagvolgyi C."/>
            <person name="Papp T."/>
            <person name="Martin F.M."/>
            <person name="Miettinen O."/>
            <person name="Hibbett D.S."/>
            <person name="Nagy L.G."/>
        </authorList>
    </citation>
    <scope>NUCLEOTIDE SEQUENCE [LARGE SCALE GENOMIC DNA]</scope>
    <source>
        <strain evidence="9 10">CBS 309.79</strain>
    </source>
</reference>
<evidence type="ECO:0000313" key="9">
    <source>
        <dbReference type="EMBL" id="TFL00461.1"/>
    </source>
</evidence>
<dbReference type="SUPFAM" id="SSF69012">
    <property type="entry name" value="alpha-ketoacid dehydrogenase kinase, N-terminal domain"/>
    <property type="match status" value="1"/>
</dbReference>
<dbReference type="Pfam" id="PF10436">
    <property type="entry name" value="BCDHK_Adom3"/>
    <property type="match status" value="1"/>
</dbReference>
<evidence type="ECO:0000256" key="2">
    <source>
        <dbReference type="ARBA" id="ARBA00022679"/>
    </source>
</evidence>
<keyword evidence="5 7" id="KW-0067">ATP-binding</keyword>
<dbReference type="PANTHER" id="PTHR11947">
    <property type="entry name" value="PYRUVATE DEHYDROGENASE KINASE"/>
    <property type="match status" value="1"/>
</dbReference>
<evidence type="ECO:0000259" key="8">
    <source>
        <dbReference type="Pfam" id="PF10436"/>
    </source>
</evidence>
<comment type="subcellular location">
    <subcellularLocation>
        <location evidence="7">Mitochondrion matrix</location>
    </subcellularLocation>
</comment>
<dbReference type="GO" id="GO:0005759">
    <property type="term" value="C:mitochondrial matrix"/>
    <property type="evidence" value="ECO:0007669"/>
    <property type="project" value="UniProtKB-SubCell"/>
</dbReference>
<gene>
    <name evidence="9" type="ORF">BDV98DRAFT_569038</name>
</gene>
<dbReference type="EMBL" id="ML178828">
    <property type="protein sequence ID" value="TFL00461.1"/>
    <property type="molecule type" value="Genomic_DNA"/>
</dbReference>
<evidence type="ECO:0000256" key="6">
    <source>
        <dbReference type="ARBA" id="ARBA00023128"/>
    </source>
</evidence>
<keyword evidence="4 7" id="KW-0418">Kinase</keyword>
<keyword evidence="10" id="KW-1185">Reference proteome</keyword>
<evidence type="ECO:0000256" key="3">
    <source>
        <dbReference type="ARBA" id="ARBA00022741"/>
    </source>
</evidence>
<evidence type="ECO:0000256" key="7">
    <source>
        <dbReference type="RuleBase" id="RU366032"/>
    </source>
</evidence>
<dbReference type="GO" id="GO:0005524">
    <property type="term" value="F:ATP binding"/>
    <property type="evidence" value="ECO:0007669"/>
    <property type="project" value="UniProtKB-UniRule"/>
</dbReference>
<evidence type="ECO:0000256" key="5">
    <source>
        <dbReference type="ARBA" id="ARBA00022840"/>
    </source>
</evidence>
<sequence length="370" mass="41946">MNEDRLIKSANYVRTELPVRIAHRLRDMQALPYVVVTNEGVTKVYEMYWDAFERFRRFPPIESIKDNNKFCSFLTNILGDHNSVIPALSLGLSLSSPHLPPDQLDAFMRRMLISRISRRVLAEHHISLSQHHNNTHNIEEKEPHVGIIFTGLDVRRSIMRCCELLKARPMDIEGLEPVQARQWPEVIIEGHENISFSYIREQLEYILFELLKNAMHATALHHRNSPTLPPITATVAGGQNIISIRISDQGGGLWTPSNPIHRSSDLLSFSHVRNSMRLEDSRLGGLRNASSSPLGIRATIDEQLGRWQDREVQKQAGIAPHQRIGIGLPMSNIYATYFGGSMELVSQDGWGTDVYVRLPKLGTNLEGIEV</sequence>
<keyword evidence="2 7" id="KW-0808">Transferase</keyword>
<dbReference type="Proteomes" id="UP000305067">
    <property type="component" value="Unassembled WGS sequence"/>
</dbReference>
<evidence type="ECO:0000256" key="1">
    <source>
        <dbReference type="ARBA" id="ARBA00006155"/>
    </source>
</evidence>
<dbReference type="InterPro" id="IPR018955">
    <property type="entry name" value="BCDHK/PDK_N"/>
</dbReference>
<keyword evidence="6 7" id="KW-0496">Mitochondrion</keyword>
<dbReference type="PANTHER" id="PTHR11947:SF25">
    <property type="entry name" value="[PYRUVATE DEHYDROGENASE (ACETYL-TRANSFERRING)] KINASE 2, MITOCHONDRIAL"/>
    <property type="match status" value="1"/>
</dbReference>
<organism evidence="9 10">
    <name type="scientific">Pterulicium gracile</name>
    <dbReference type="NCBI Taxonomy" id="1884261"/>
    <lineage>
        <taxon>Eukaryota</taxon>
        <taxon>Fungi</taxon>
        <taxon>Dikarya</taxon>
        <taxon>Basidiomycota</taxon>
        <taxon>Agaricomycotina</taxon>
        <taxon>Agaricomycetes</taxon>
        <taxon>Agaricomycetidae</taxon>
        <taxon>Agaricales</taxon>
        <taxon>Pleurotineae</taxon>
        <taxon>Pterulaceae</taxon>
        <taxon>Pterulicium</taxon>
    </lineage>
</organism>
<dbReference type="GO" id="GO:0004740">
    <property type="term" value="F:pyruvate dehydrogenase (acetyl-transferring) kinase activity"/>
    <property type="evidence" value="ECO:0007669"/>
    <property type="project" value="TreeGrafter"/>
</dbReference>
<accession>A0A5C3QJ31</accession>